<dbReference type="EMBL" id="QXXA01000003">
    <property type="protein sequence ID" value="NBI05506.1"/>
    <property type="molecule type" value="Genomic_DNA"/>
</dbReference>
<proteinExistence type="inferred from homology"/>
<dbReference type="GO" id="GO:0018104">
    <property type="term" value="P:peptidoglycan-protein cross-linking"/>
    <property type="evidence" value="ECO:0007669"/>
    <property type="project" value="TreeGrafter"/>
</dbReference>
<keyword evidence="8 9" id="KW-0961">Cell wall biogenesis/degradation</keyword>
<dbReference type="GO" id="GO:0008360">
    <property type="term" value="P:regulation of cell shape"/>
    <property type="evidence" value="ECO:0007669"/>
    <property type="project" value="UniProtKB-UniRule"/>
</dbReference>
<dbReference type="GO" id="GO:0071555">
    <property type="term" value="P:cell wall organization"/>
    <property type="evidence" value="ECO:0007669"/>
    <property type="project" value="UniProtKB-UniRule"/>
</dbReference>
<feature type="active site" description="Nucleophile" evidence="9">
    <location>
        <position position="106"/>
    </location>
</feature>
<dbReference type="InterPro" id="IPR038063">
    <property type="entry name" value="Transpep_catalytic_dom"/>
</dbReference>
<evidence type="ECO:0000256" key="4">
    <source>
        <dbReference type="ARBA" id="ARBA00022679"/>
    </source>
</evidence>
<dbReference type="InterPro" id="IPR005490">
    <property type="entry name" value="LD_TPept_cat_dom"/>
</dbReference>
<evidence type="ECO:0000256" key="2">
    <source>
        <dbReference type="ARBA" id="ARBA00005992"/>
    </source>
</evidence>
<dbReference type="GO" id="GO:0016757">
    <property type="term" value="F:glycosyltransferase activity"/>
    <property type="evidence" value="ECO:0007669"/>
    <property type="project" value="UniProtKB-KW"/>
</dbReference>
<evidence type="ECO:0000256" key="7">
    <source>
        <dbReference type="ARBA" id="ARBA00022984"/>
    </source>
</evidence>
<reference evidence="11 12" key="1">
    <citation type="submission" date="2018-08" db="EMBL/GenBank/DDBJ databases">
        <title>Murine metabolic-syndrome-specific gut microbial biobank.</title>
        <authorList>
            <person name="Liu C."/>
        </authorList>
    </citation>
    <scope>NUCLEOTIDE SEQUENCE [LARGE SCALE GENOMIC DNA]</scope>
    <source>
        <strain evidence="11 12">583</strain>
    </source>
</reference>
<comment type="caution">
    <text evidence="11">The sequence shown here is derived from an EMBL/GenBank/DDBJ whole genome shotgun (WGS) entry which is preliminary data.</text>
</comment>
<accession>A0A845QVH3</accession>
<dbReference type="InterPro" id="IPR036366">
    <property type="entry name" value="PGBDSf"/>
</dbReference>
<dbReference type="PROSITE" id="PS52029">
    <property type="entry name" value="LD_TPASE"/>
    <property type="match status" value="1"/>
</dbReference>
<keyword evidence="3" id="KW-0328">Glycosyltransferase</keyword>
<evidence type="ECO:0000259" key="10">
    <source>
        <dbReference type="PROSITE" id="PS52029"/>
    </source>
</evidence>
<dbReference type="Proteomes" id="UP000467132">
    <property type="component" value="Unassembled WGS sequence"/>
</dbReference>
<organism evidence="11 12">
    <name type="scientific">Senegalia massiliensis</name>
    <dbReference type="NCBI Taxonomy" id="1720316"/>
    <lineage>
        <taxon>Bacteria</taxon>
        <taxon>Bacillati</taxon>
        <taxon>Bacillota</taxon>
        <taxon>Clostridia</taxon>
        <taxon>Eubacteriales</taxon>
        <taxon>Clostridiaceae</taxon>
        <taxon>Senegalia</taxon>
    </lineage>
</organism>
<evidence type="ECO:0000256" key="5">
    <source>
        <dbReference type="ARBA" id="ARBA00022801"/>
    </source>
</evidence>
<evidence type="ECO:0000256" key="3">
    <source>
        <dbReference type="ARBA" id="ARBA00022676"/>
    </source>
</evidence>
<dbReference type="GO" id="GO:0071972">
    <property type="term" value="F:peptidoglycan L,D-transpeptidase activity"/>
    <property type="evidence" value="ECO:0007669"/>
    <property type="project" value="TreeGrafter"/>
</dbReference>
<dbReference type="SUPFAM" id="SSF47090">
    <property type="entry name" value="PGBD-like"/>
    <property type="match status" value="1"/>
</dbReference>
<dbReference type="PANTHER" id="PTHR30582:SF24">
    <property type="entry name" value="L,D-TRANSPEPTIDASE ERFK_SRFK-RELATED"/>
    <property type="match status" value="1"/>
</dbReference>
<sequence length="211" mass="24197">MNFEADYQVYNQDNSDYDNLWILINIDSKELKVIDLDTKDVLKKYTVATGKENTPTPLGNFRIIEKAVWGGGFGSRWMRLNVPWGNYGIHGTNKPTSIGLDSSHGCIRMNNKDIDELYDIVNYNTRVTINKGAYGIFGDGFRILKPGDRGSDVLEVQKRLKLKGYYKGRNDGIYGETMKTAVINFKKDNNLDSTHFINYETYRKLNIILME</sequence>
<dbReference type="Gene3D" id="1.10.101.10">
    <property type="entry name" value="PGBD-like superfamily/PGBD"/>
    <property type="match status" value="1"/>
</dbReference>
<keyword evidence="7 9" id="KW-0573">Peptidoglycan synthesis</keyword>
<comment type="pathway">
    <text evidence="1 9">Cell wall biogenesis; peptidoglycan biosynthesis.</text>
</comment>
<dbReference type="Pfam" id="PF03734">
    <property type="entry name" value="YkuD"/>
    <property type="match status" value="1"/>
</dbReference>
<feature type="domain" description="L,D-TPase catalytic" evidence="10">
    <location>
        <begin position="20"/>
        <end position="130"/>
    </location>
</feature>
<dbReference type="SUPFAM" id="SSF141523">
    <property type="entry name" value="L,D-transpeptidase catalytic domain-like"/>
    <property type="match status" value="1"/>
</dbReference>
<name>A0A845QVH3_9CLOT</name>
<keyword evidence="4" id="KW-0808">Transferase</keyword>
<evidence type="ECO:0000256" key="9">
    <source>
        <dbReference type="PROSITE-ProRule" id="PRU01373"/>
    </source>
</evidence>
<dbReference type="InterPro" id="IPR036365">
    <property type="entry name" value="PGBD-like_sf"/>
</dbReference>
<dbReference type="UniPathway" id="UPA00219"/>
<gene>
    <name evidence="11" type="ORF">D3Z33_01405</name>
</gene>
<keyword evidence="12" id="KW-1185">Reference proteome</keyword>
<dbReference type="GO" id="GO:0005576">
    <property type="term" value="C:extracellular region"/>
    <property type="evidence" value="ECO:0007669"/>
    <property type="project" value="TreeGrafter"/>
</dbReference>
<comment type="similarity">
    <text evidence="2">Belongs to the YkuD family.</text>
</comment>
<keyword evidence="5" id="KW-0378">Hydrolase</keyword>
<dbReference type="InterPro" id="IPR050979">
    <property type="entry name" value="LD-transpeptidase"/>
</dbReference>
<dbReference type="AlphaFoldDB" id="A0A845QVH3"/>
<evidence type="ECO:0000256" key="8">
    <source>
        <dbReference type="ARBA" id="ARBA00023316"/>
    </source>
</evidence>
<dbReference type="PANTHER" id="PTHR30582">
    <property type="entry name" value="L,D-TRANSPEPTIDASE"/>
    <property type="match status" value="1"/>
</dbReference>
<dbReference type="OrthoDB" id="9787225at2"/>
<protein>
    <recommendedName>
        <fullName evidence="10">L,D-TPase catalytic domain-containing protein</fullName>
    </recommendedName>
</protein>
<evidence type="ECO:0000313" key="11">
    <source>
        <dbReference type="EMBL" id="NBI05506.1"/>
    </source>
</evidence>
<dbReference type="Pfam" id="PF01471">
    <property type="entry name" value="PG_binding_1"/>
    <property type="match status" value="1"/>
</dbReference>
<evidence type="ECO:0000256" key="6">
    <source>
        <dbReference type="ARBA" id="ARBA00022960"/>
    </source>
</evidence>
<dbReference type="Gene3D" id="2.40.440.10">
    <property type="entry name" value="L,D-transpeptidase catalytic domain-like"/>
    <property type="match status" value="1"/>
</dbReference>
<evidence type="ECO:0000313" key="12">
    <source>
        <dbReference type="Proteomes" id="UP000467132"/>
    </source>
</evidence>
<feature type="active site" description="Proton donor/acceptor" evidence="9">
    <location>
        <position position="90"/>
    </location>
</feature>
<dbReference type="InterPro" id="IPR002477">
    <property type="entry name" value="Peptidoglycan-bd-like"/>
</dbReference>
<dbReference type="CDD" id="cd16913">
    <property type="entry name" value="YkuD_like"/>
    <property type="match status" value="1"/>
</dbReference>
<keyword evidence="6 9" id="KW-0133">Cell shape</keyword>
<evidence type="ECO:0000256" key="1">
    <source>
        <dbReference type="ARBA" id="ARBA00004752"/>
    </source>
</evidence>